<reference evidence="1" key="1">
    <citation type="journal article" date="2015" name="Nature">
        <title>Complex archaea that bridge the gap between prokaryotes and eukaryotes.</title>
        <authorList>
            <person name="Spang A."/>
            <person name="Saw J.H."/>
            <person name="Jorgensen S.L."/>
            <person name="Zaremba-Niedzwiedzka K."/>
            <person name="Martijn J."/>
            <person name="Lind A.E."/>
            <person name="van Eijk R."/>
            <person name="Schleper C."/>
            <person name="Guy L."/>
            <person name="Ettema T.J."/>
        </authorList>
    </citation>
    <scope>NUCLEOTIDE SEQUENCE</scope>
</reference>
<dbReference type="EMBL" id="LAZR01064146">
    <property type="protein sequence ID" value="KKK58098.1"/>
    <property type="molecule type" value="Genomic_DNA"/>
</dbReference>
<comment type="caution">
    <text evidence="1">The sequence shown here is derived from an EMBL/GenBank/DDBJ whole genome shotgun (WGS) entry which is preliminary data.</text>
</comment>
<protein>
    <submittedName>
        <fullName evidence="1">Uncharacterized protein</fullName>
    </submittedName>
</protein>
<sequence>MKQVLPIALGAGALVSLFLFARRARSAPAPTPPLSTYGETERVAQLVPVGWRRVSSAEVATVPDLVVRANALRRTPGFASMPYGTLSPFVASNKRIYATWIEQHYHPPEGPIRPWGYHRGVTILAKR</sequence>
<evidence type="ECO:0000313" key="1">
    <source>
        <dbReference type="EMBL" id="KKK58098.1"/>
    </source>
</evidence>
<gene>
    <name evidence="1" type="ORF">LCGC14_3047850</name>
</gene>
<proteinExistence type="predicted"/>
<name>A0A0F8WN20_9ZZZZ</name>
<dbReference type="AlphaFoldDB" id="A0A0F8WN20"/>
<organism evidence="1">
    <name type="scientific">marine sediment metagenome</name>
    <dbReference type="NCBI Taxonomy" id="412755"/>
    <lineage>
        <taxon>unclassified sequences</taxon>
        <taxon>metagenomes</taxon>
        <taxon>ecological metagenomes</taxon>
    </lineage>
</organism>
<accession>A0A0F8WN20</accession>